<keyword evidence="2" id="KW-1185">Reference proteome</keyword>
<comment type="caution">
    <text evidence="1">The sequence shown here is derived from an EMBL/GenBank/DDBJ whole genome shotgun (WGS) entry which is preliminary data.</text>
</comment>
<proteinExistence type="predicted"/>
<evidence type="ECO:0000313" key="1">
    <source>
        <dbReference type="EMBL" id="KAB7496778.1"/>
    </source>
</evidence>
<organism evidence="1 2">
    <name type="scientific">Armadillidium nasatum</name>
    <dbReference type="NCBI Taxonomy" id="96803"/>
    <lineage>
        <taxon>Eukaryota</taxon>
        <taxon>Metazoa</taxon>
        <taxon>Ecdysozoa</taxon>
        <taxon>Arthropoda</taxon>
        <taxon>Crustacea</taxon>
        <taxon>Multicrustacea</taxon>
        <taxon>Malacostraca</taxon>
        <taxon>Eumalacostraca</taxon>
        <taxon>Peracarida</taxon>
        <taxon>Isopoda</taxon>
        <taxon>Oniscidea</taxon>
        <taxon>Crinocheta</taxon>
        <taxon>Armadillidiidae</taxon>
        <taxon>Armadillidium</taxon>
    </lineage>
</organism>
<dbReference type="AlphaFoldDB" id="A0A5N5SSC9"/>
<sequence>MHMKQFLFYGKGTTSKFIVIRKALKFYISLRAEVAYNSSVTPGEGSSFFQTFISPYTSSSGFMASKFSNSLNLITSKPVNGKPSIFRSFQSSSSKSVSEEEAFDIIITVAKGPRLITSFKP</sequence>
<accession>A0A5N5SSC9</accession>
<dbReference type="Proteomes" id="UP000326759">
    <property type="component" value="Unassembled WGS sequence"/>
</dbReference>
<protein>
    <submittedName>
        <fullName evidence="1">Uncharacterized protein</fullName>
    </submittedName>
</protein>
<evidence type="ECO:0000313" key="2">
    <source>
        <dbReference type="Proteomes" id="UP000326759"/>
    </source>
</evidence>
<name>A0A5N5SSC9_9CRUS</name>
<reference evidence="1 2" key="1">
    <citation type="journal article" date="2019" name="PLoS Biol.">
        <title>Sex chromosomes control vertical transmission of feminizing Wolbachia symbionts in an isopod.</title>
        <authorList>
            <person name="Becking T."/>
            <person name="Chebbi M.A."/>
            <person name="Giraud I."/>
            <person name="Moumen B."/>
            <person name="Laverre T."/>
            <person name="Caubet Y."/>
            <person name="Peccoud J."/>
            <person name="Gilbert C."/>
            <person name="Cordaux R."/>
        </authorList>
    </citation>
    <scope>NUCLEOTIDE SEQUENCE [LARGE SCALE GENOMIC DNA]</scope>
    <source>
        <strain evidence="1">ANa2</strain>
        <tissue evidence="1">Whole body excluding digestive tract and cuticle</tissue>
    </source>
</reference>
<dbReference type="EMBL" id="SEYY01021047">
    <property type="protein sequence ID" value="KAB7496778.1"/>
    <property type="molecule type" value="Genomic_DNA"/>
</dbReference>
<gene>
    <name evidence="1" type="ORF">Anas_05006</name>
</gene>